<sequence length="102" mass="11251">MDDPLAAALPVTRRHDINTSGKGLAIQGPPLAPHVFQTWGDIVRMNGGRTVQQRSPCLHRSISSDSQQRLPLGRTLTPIDFDNTMVDDLQDDPLLLLLRRSG</sequence>
<keyword evidence="2" id="KW-1185">Reference proteome</keyword>
<organism evidence="1 2">
    <name type="scientific">Scophthalmus maximus</name>
    <name type="common">Turbot</name>
    <name type="synonym">Psetta maxima</name>
    <dbReference type="NCBI Taxonomy" id="52904"/>
    <lineage>
        <taxon>Eukaryota</taxon>
        <taxon>Metazoa</taxon>
        <taxon>Chordata</taxon>
        <taxon>Craniata</taxon>
        <taxon>Vertebrata</taxon>
        <taxon>Euteleostomi</taxon>
        <taxon>Actinopterygii</taxon>
        <taxon>Neopterygii</taxon>
        <taxon>Teleostei</taxon>
        <taxon>Neoteleostei</taxon>
        <taxon>Acanthomorphata</taxon>
        <taxon>Carangaria</taxon>
        <taxon>Pleuronectiformes</taxon>
        <taxon>Pleuronectoidei</taxon>
        <taxon>Scophthalmidae</taxon>
        <taxon>Scophthalmus</taxon>
    </lineage>
</organism>
<proteinExistence type="predicted"/>
<name>A0A2U9C1Z8_SCOMX</name>
<dbReference type="EMBL" id="CP026254">
    <property type="protein sequence ID" value="AWP10655.1"/>
    <property type="molecule type" value="Genomic_DNA"/>
</dbReference>
<dbReference type="AlphaFoldDB" id="A0A2U9C1Z8"/>
<evidence type="ECO:0000313" key="2">
    <source>
        <dbReference type="Proteomes" id="UP000246464"/>
    </source>
</evidence>
<evidence type="ECO:0000313" key="1">
    <source>
        <dbReference type="EMBL" id="AWP10655.1"/>
    </source>
</evidence>
<reference evidence="1 2" key="1">
    <citation type="submission" date="2017-12" db="EMBL/GenBank/DDBJ databases">
        <title>Integrating genomic resources of turbot (Scophthalmus maximus) in depth evaluation of genetic and physical mapping variation across individuals.</title>
        <authorList>
            <person name="Martinez P."/>
        </authorList>
    </citation>
    <scope>NUCLEOTIDE SEQUENCE [LARGE SCALE GENOMIC DNA]</scope>
</reference>
<accession>A0A2U9C1Z8</accession>
<dbReference type="Proteomes" id="UP000246464">
    <property type="component" value="Chromosome 12"/>
</dbReference>
<gene>
    <name evidence="1" type="ORF">SMAX5B_022377</name>
</gene>
<protein>
    <submittedName>
        <fullName evidence="1">Uncharacterized protein</fullName>
    </submittedName>
</protein>